<evidence type="ECO:0000259" key="3">
    <source>
        <dbReference type="Pfam" id="PF13193"/>
    </source>
</evidence>
<comment type="similarity">
    <text evidence="1">Belongs to the ATP-dependent AMP-binding enzyme family.</text>
</comment>
<dbReference type="FunFam" id="3.30.300.30:FF:000007">
    <property type="entry name" value="4-coumarate--CoA ligase 2"/>
    <property type="match status" value="1"/>
</dbReference>
<dbReference type="PROSITE" id="PS00455">
    <property type="entry name" value="AMP_BINDING"/>
    <property type="match status" value="1"/>
</dbReference>
<protein>
    <submittedName>
        <fullName evidence="4">Acyl-CoA ligase azaF</fullName>
    </submittedName>
</protein>
<keyword evidence="4" id="KW-0436">Ligase</keyword>
<dbReference type="EMBL" id="QGMG01000352">
    <property type="protein sequence ID" value="TVY54331.1"/>
    <property type="molecule type" value="Genomic_DNA"/>
</dbReference>
<dbReference type="Gene3D" id="3.40.50.980">
    <property type="match status" value="2"/>
</dbReference>
<dbReference type="Gene3D" id="3.30.300.30">
    <property type="match status" value="1"/>
</dbReference>
<feature type="domain" description="AMP-dependent synthetase/ligase" evidence="2">
    <location>
        <begin position="45"/>
        <end position="416"/>
    </location>
</feature>
<dbReference type="AlphaFoldDB" id="A0A7D8USE0"/>
<organism evidence="4 5">
    <name type="scientific">Lachnellula cervina</name>
    <dbReference type="NCBI Taxonomy" id="1316786"/>
    <lineage>
        <taxon>Eukaryota</taxon>
        <taxon>Fungi</taxon>
        <taxon>Dikarya</taxon>
        <taxon>Ascomycota</taxon>
        <taxon>Pezizomycotina</taxon>
        <taxon>Leotiomycetes</taxon>
        <taxon>Helotiales</taxon>
        <taxon>Lachnaceae</taxon>
        <taxon>Lachnellula</taxon>
    </lineage>
</organism>
<dbReference type="InterPro" id="IPR020845">
    <property type="entry name" value="AMP-binding_CS"/>
</dbReference>
<feature type="domain" description="AMP-binding enzyme C-terminal" evidence="3">
    <location>
        <begin position="467"/>
        <end position="544"/>
    </location>
</feature>
<proteinExistence type="inferred from homology"/>
<dbReference type="PANTHER" id="PTHR24096">
    <property type="entry name" value="LONG-CHAIN-FATTY-ACID--COA LIGASE"/>
    <property type="match status" value="1"/>
</dbReference>
<dbReference type="InterPro" id="IPR025110">
    <property type="entry name" value="AMP-bd_C"/>
</dbReference>
<dbReference type="PANTHER" id="PTHR24096:SF424">
    <property type="entry name" value="ACETYL-COA SYNTHETASE-LIKE PROTEIN-RELATED"/>
    <property type="match status" value="1"/>
</dbReference>
<dbReference type="SUPFAM" id="SSF56801">
    <property type="entry name" value="Acetyl-CoA synthetase-like"/>
    <property type="match status" value="1"/>
</dbReference>
<dbReference type="Proteomes" id="UP000481288">
    <property type="component" value="Unassembled WGS sequence"/>
</dbReference>
<dbReference type="InterPro" id="IPR000873">
    <property type="entry name" value="AMP-dep_synth/lig_dom"/>
</dbReference>
<dbReference type="GO" id="GO:0016405">
    <property type="term" value="F:CoA-ligase activity"/>
    <property type="evidence" value="ECO:0007669"/>
    <property type="project" value="TreeGrafter"/>
</dbReference>
<dbReference type="Pfam" id="PF00501">
    <property type="entry name" value="AMP-binding"/>
    <property type="match status" value="1"/>
</dbReference>
<sequence length="568" mass="62941">MPSQSRWSVPIPRTSLSSYIFTSPTVELSRAPLYIDTDRPETDFLSLHTYREWSKRFAAGLLTAGLQPGDRVLLCSTNSVLFPVVVMGVIMAGGIYTSGNPSFLPRELTHQLKDSGAKFLLTIEASLAVALEAASFAGMPHDKIFIFDNAPLNNIKGTDKKGIRHWDHLIASPEVGRRFAWKECVTIEETNQTVVLNYSSGTTGLPKGVESTHYNYIANCAQVIHQLSLDPLFSTPEAVARKSRWLCAIPLYHGFAQIQFGTVAAKRVVPTYIMRKYNYKEMIKNIERFKISELTLVPPIVVTMANDPNLFHGEARLNSVVRVFCGAAPLSRDISKKLEKIWPSGKVNVKQGCGMSETTCMILGWDPRLHSTSASVGELLANCEGKLMDDEGLKEVPLGQKGELWCRAPNVMKGYWKNPEETKETITEDGWLKTGDILYIDEQGMYHIVDRKKEMIKVGGVQVAPAELEALLHEHPHVLDVAVIGVRSQENGDEKPRAYIVLKSHVSASQNAIISFVSSRCSKPKRITGGVAFVDQIPKTAAGKILRKLLRKRAEAELKSGTQKAARL</sequence>
<dbReference type="Gene3D" id="2.30.38.10">
    <property type="entry name" value="Luciferase, Domain 3"/>
    <property type="match status" value="1"/>
</dbReference>
<accession>A0A7D8USE0</accession>
<name>A0A7D8USE0_9HELO</name>
<evidence type="ECO:0000313" key="4">
    <source>
        <dbReference type="EMBL" id="TVY54331.1"/>
    </source>
</evidence>
<dbReference type="Pfam" id="PF13193">
    <property type="entry name" value="AMP-binding_C"/>
    <property type="match status" value="1"/>
</dbReference>
<dbReference type="CDD" id="cd05911">
    <property type="entry name" value="Firefly_Luc_like"/>
    <property type="match status" value="1"/>
</dbReference>
<dbReference type="OrthoDB" id="6509636at2759"/>
<evidence type="ECO:0000256" key="1">
    <source>
        <dbReference type="ARBA" id="ARBA00006432"/>
    </source>
</evidence>
<evidence type="ECO:0000313" key="5">
    <source>
        <dbReference type="Proteomes" id="UP000481288"/>
    </source>
</evidence>
<comment type="caution">
    <text evidence="4">The sequence shown here is derived from an EMBL/GenBank/DDBJ whole genome shotgun (WGS) entry which is preliminary data.</text>
</comment>
<evidence type="ECO:0000259" key="2">
    <source>
        <dbReference type="Pfam" id="PF00501"/>
    </source>
</evidence>
<reference evidence="4 5" key="1">
    <citation type="submission" date="2018-05" db="EMBL/GenBank/DDBJ databases">
        <title>Whole genome sequencing for identification of molecular markers to develop diagnostic detection tools for the regulated plant pathogen Lachnellula willkommii.</title>
        <authorList>
            <person name="Giroux E."/>
            <person name="Bilodeau G."/>
        </authorList>
    </citation>
    <scope>NUCLEOTIDE SEQUENCE [LARGE SCALE GENOMIC DNA]</scope>
    <source>
        <strain evidence="4 5">CBS 625.97</strain>
    </source>
</reference>
<keyword evidence="5" id="KW-1185">Reference proteome</keyword>
<gene>
    <name evidence="4" type="primary">azaF_2</name>
    <name evidence="4" type="ORF">LCER1_G005096</name>
</gene>
<dbReference type="InterPro" id="IPR045851">
    <property type="entry name" value="AMP-bd_C_sf"/>
</dbReference>